<accession>A0A8E7AZH4</accession>
<dbReference type="AlphaFoldDB" id="A0A8E7AZH4"/>
<dbReference type="KEGG" id="mrtj:KHC33_07035"/>
<dbReference type="Proteomes" id="UP000680656">
    <property type="component" value="Chromosome"/>
</dbReference>
<keyword evidence="2" id="KW-1185">Reference proteome</keyword>
<proteinExistence type="predicted"/>
<organism evidence="1 2">
    <name type="scientific">Methanospirillum purgamenti</name>
    <dbReference type="NCBI Taxonomy" id="2834276"/>
    <lineage>
        <taxon>Archaea</taxon>
        <taxon>Methanobacteriati</taxon>
        <taxon>Methanobacteriota</taxon>
        <taxon>Stenosarchaea group</taxon>
        <taxon>Methanomicrobia</taxon>
        <taxon>Methanomicrobiales</taxon>
        <taxon>Methanospirillaceae</taxon>
        <taxon>Methanospirillum</taxon>
    </lineage>
</organism>
<name>A0A8E7AZH4_9EURY</name>
<dbReference type="EMBL" id="CP075546">
    <property type="protein sequence ID" value="QVV90230.1"/>
    <property type="molecule type" value="Genomic_DNA"/>
</dbReference>
<protein>
    <submittedName>
        <fullName evidence="1">Uncharacterized protein</fullName>
    </submittedName>
</protein>
<evidence type="ECO:0000313" key="2">
    <source>
        <dbReference type="Proteomes" id="UP000680656"/>
    </source>
</evidence>
<sequence length="190" mass="20241">MGYCVQLGILCSLVLVFCTGFCSAAESSSALIYIQGSGSAITNGSNGMIITVKDVVPYFHITDGVDSKLVPVGSLADISYPVQAVVNLFNAENETNSIIQVSNLSLSDENKVLTLDVTPLEFYDGERLKSFVNGQTPLSDEKIGEYNRAGIYLEAVWEAPSNTLNCIPCFCCDFGGSGECGNICECCTPT</sequence>
<dbReference type="GeneID" id="65096925"/>
<dbReference type="RefSeq" id="WP_214421002.1">
    <property type="nucleotide sequence ID" value="NZ_CP075546.1"/>
</dbReference>
<gene>
    <name evidence="1" type="ORF">KHC33_07035</name>
</gene>
<evidence type="ECO:0000313" key="1">
    <source>
        <dbReference type="EMBL" id="QVV90230.1"/>
    </source>
</evidence>
<reference evidence="1 2" key="1">
    <citation type="submission" date="2021-05" db="EMBL/GenBank/DDBJ databases">
        <title>A novel Methanospirillum isolate from a pyrite-forming mixed culture.</title>
        <authorList>
            <person name="Bunk B."/>
            <person name="Sproer C."/>
            <person name="Spring S."/>
            <person name="Pester M."/>
        </authorList>
    </citation>
    <scope>NUCLEOTIDE SEQUENCE [LARGE SCALE GENOMIC DNA]</scope>
    <source>
        <strain evidence="1 2">J.3.6.1-F.2.7.3</strain>
    </source>
</reference>